<dbReference type="GO" id="GO:0008940">
    <property type="term" value="F:nitrate reductase activity"/>
    <property type="evidence" value="ECO:0007669"/>
    <property type="project" value="TreeGrafter"/>
</dbReference>
<dbReference type="GO" id="GO:0005886">
    <property type="term" value="C:plasma membrane"/>
    <property type="evidence" value="ECO:0007669"/>
    <property type="project" value="UniProtKB-SubCell"/>
</dbReference>
<dbReference type="GO" id="GO:0019645">
    <property type="term" value="P:anaerobic electron transport chain"/>
    <property type="evidence" value="ECO:0007669"/>
    <property type="project" value="TreeGrafter"/>
</dbReference>
<keyword evidence="6 9" id="KW-1133">Transmembrane helix</keyword>
<sequence length="249" mass="28124">MSALSVSYAILFYLATTILVGGLFYKIRQYWRTPAPLKIATTPAPVTQTGVVLRMAREVVLFASLFKSNKWIWIFGWMFHVALLLILLRHFRYFVDNTSIIWFWVPLIQPFGKYAAFAMLAGLGGLWARRILVDRVRYISSPSDHLMLALLVAIASSGALMKFVSHTDIVGVKAFFSGLMTFSFQPLPEDPILLVHLGLVASLMIIFPISKLLHAPGMFFSPTRNQIDNPREKRHLAPWAAELEAEKAK</sequence>
<feature type="transmembrane region" description="Helical" evidence="9">
    <location>
        <begin position="148"/>
        <end position="172"/>
    </location>
</feature>
<evidence type="ECO:0000313" key="11">
    <source>
        <dbReference type="EMBL" id="VAX06478.1"/>
    </source>
</evidence>
<feature type="transmembrane region" description="Helical" evidence="9">
    <location>
        <begin position="6"/>
        <end position="25"/>
    </location>
</feature>
<name>A0A3B1B4T3_9ZZZZ</name>
<evidence type="ECO:0000256" key="9">
    <source>
        <dbReference type="SAM" id="Phobius"/>
    </source>
</evidence>
<evidence type="ECO:0000256" key="3">
    <source>
        <dbReference type="ARBA" id="ARBA00022475"/>
    </source>
</evidence>
<dbReference type="InterPro" id="IPR036197">
    <property type="entry name" value="NarG-like_sf"/>
</dbReference>
<dbReference type="InterPro" id="IPR051936">
    <property type="entry name" value="Heme-iron_electron_transfer"/>
</dbReference>
<evidence type="ECO:0000256" key="5">
    <source>
        <dbReference type="ARBA" id="ARBA00022982"/>
    </source>
</evidence>
<dbReference type="EMBL" id="UOFY01000008">
    <property type="protein sequence ID" value="VAX06478.1"/>
    <property type="molecule type" value="Genomic_DNA"/>
</dbReference>
<keyword evidence="2" id="KW-0813">Transport</keyword>
<evidence type="ECO:0000256" key="2">
    <source>
        <dbReference type="ARBA" id="ARBA00022448"/>
    </source>
</evidence>
<keyword evidence="3" id="KW-1003">Cell membrane</keyword>
<dbReference type="Pfam" id="PF02665">
    <property type="entry name" value="Nitrate_red_gam"/>
    <property type="match status" value="1"/>
</dbReference>
<evidence type="ECO:0000256" key="8">
    <source>
        <dbReference type="ARBA" id="ARBA00023136"/>
    </source>
</evidence>
<evidence type="ECO:0000256" key="7">
    <source>
        <dbReference type="ARBA" id="ARBA00023002"/>
    </source>
</evidence>
<feature type="domain" description="NarG-like" evidence="10">
    <location>
        <begin position="64"/>
        <end position="215"/>
    </location>
</feature>
<dbReference type="AlphaFoldDB" id="A0A3B1B4T3"/>
<gene>
    <name evidence="11" type="ORF">MNBD_GAMMA25-1903</name>
</gene>
<feature type="transmembrane region" description="Helical" evidence="9">
    <location>
        <begin position="192"/>
        <end position="214"/>
    </location>
</feature>
<evidence type="ECO:0000256" key="1">
    <source>
        <dbReference type="ARBA" id="ARBA00004651"/>
    </source>
</evidence>
<organism evidence="11">
    <name type="scientific">hydrothermal vent metagenome</name>
    <dbReference type="NCBI Taxonomy" id="652676"/>
    <lineage>
        <taxon>unclassified sequences</taxon>
        <taxon>metagenomes</taxon>
        <taxon>ecological metagenomes</taxon>
    </lineage>
</organism>
<keyword evidence="4 9" id="KW-0812">Transmembrane</keyword>
<proteinExistence type="predicted"/>
<feature type="transmembrane region" description="Helical" evidence="9">
    <location>
        <begin position="111"/>
        <end position="128"/>
    </location>
</feature>
<dbReference type="PANTHER" id="PTHR30598:SF3">
    <property type="entry name" value="RESPIRATORY NITRATE REDUCTASE 1 GAMMA CHAIN"/>
    <property type="match status" value="1"/>
</dbReference>
<keyword evidence="8 9" id="KW-0472">Membrane</keyword>
<reference evidence="11" key="1">
    <citation type="submission" date="2018-06" db="EMBL/GenBank/DDBJ databases">
        <authorList>
            <person name="Zhirakovskaya E."/>
        </authorList>
    </citation>
    <scope>NUCLEOTIDE SEQUENCE</scope>
</reference>
<evidence type="ECO:0000256" key="6">
    <source>
        <dbReference type="ARBA" id="ARBA00022989"/>
    </source>
</evidence>
<keyword evidence="7" id="KW-0560">Oxidoreductase</keyword>
<protein>
    <submittedName>
        <fullName evidence="11">Sulfite reduction-associated complex DsrMKJOP protein DsrM (= HmeC)</fullName>
    </submittedName>
</protein>
<dbReference type="PANTHER" id="PTHR30598">
    <property type="entry name" value="NITRATE REDUCTASE PRIVATE CHAPERONE, REDOX ENZYME MATURATION PROTEIN REMP FAMILY"/>
    <property type="match status" value="1"/>
</dbReference>
<feature type="transmembrane region" description="Helical" evidence="9">
    <location>
        <begin position="71"/>
        <end position="91"/>
    </location>
</feature>
<dbReference type="Gene3D" id="1.20.950.20">
    <property type="entry name" value="Transmembrane di-heme cytochromes, Chain C"/>
    <property type="match status" value="1"/>
</dbReference>
<dbReference type="SUPFAM" id="SSF103501">
    <property type="entry name" value="Respiratory nitrate reductase 1 gamma chain"/>
    <property type="match status" value="1"/>
</dbReference>
<comment type="subcellular location">
    <subcellularLocation>
        <location evidence="1">Cell membrane</location>
        <topology evidence="1">Multi-pass membrane protein</topology>
    </subcellularLocation>
</comment>
<dbReference type="GO" id="GO:0020037">
    <property type="term" value="F:heme binding"/>
    <property type="evidence" value="ECO:0007669"/>
    <property type="project" value="TreeGrafter"/>
</dbReference>
<dbReference type="GO" id="GO:0009055">
    <property type="term" value="F:electron transfer activity"/>
    <property type="evidence" value="ECO:0007669"/>
    <property type="project" value="TreeGrafter"/>
</dbReference>
<evidence type="ECO:0000256" key="4">
    <source>
        <dbReference type="ARBA" id="ARBA00022692"/>
    </source>
</evidence>
<evidence type="ECO:0000259" key="10">
    <source>
        <dbReference type="Pfam" id="PF02665"/>
    </source>
</evidence>
<accession>A0A3B1B4T3</accession>
<dbReference type="InterPro" id="IPR023234">
    <property type="entry name" value="NarG-like_domain"/>
</dbReference>
<keyword evidence="5" id="KW-0249">Electron transport</keyword>